<dbReference type="PANTHER" id="PTHR21261">
    <property type="entry name" value="BEAT PROTEIN"/>
    <property type="match status" value="1"/>
</dbReference>
<dbReference type="OrthoDB" id="6343941at2759"/>
<keyword evidence="4" id="KW-1185">Reference proteome</keyword>
<feature type="domain" description="CD80-like immunoglobulin C2-set" evidence="2">
    <location>
        <begin position="65"/>
        <end position="99"/>
    </location>
</feature>
<dbReference type="PANTHER" id="PTHR21261:SF17">
    <property type="entry name" value="BEAT VI"/>
    <property type="match status" value="1"/>
</dbReference>
<name>A0A8S9X635_APOLU</name>
<accession>A0A8S9X635</accession>
<dbReference type="InterPro" id="IPR013162">
    <property type="entry name" value="CD80_C2-set"/>
</dbReference>
<keyword evidence="1" id="KW-1015">Disulfide bond</keyword>
<dbReference type="EMBL" id="WIXP02000010">
    <property type="protein sequence ID" value="KAF6203929.1"/>
    <property type="molecule type" value="Genomic_DNA"/>
</dbReference>
<gene>
    <name evidence="3" type="ORF">GE061_002267</name>
</gene>
<evidence type="ECO:0000256" key="1">
    <source>
        <dbReference type="ARBA" id="ARBA00023157"/>
    </source>
</evidence>
<organism evidence="3 4">
    <name type="scientific">Apolygus lucorum</name>
    <name type="common">Small green plant bug</name>
    <name type="synonym">Lygocoris lucorum</name>
    <dbReference type="NCBI Taxonomy" id="248454"/>
    <lineage>
        <taxon>Eukaryota</taxon>
        <taxon>Metazoa</taxon>
        <taxon>Ecdysozoa</taxon>
        <taxon>Arthropoda</taxon>
        <taxon>Hexapoda</taxon>
        <taxon>Insecta</taxon>
        <taxon>Pterygota</taxon>
        <taxon>Neoptera</taxon>
        <taxon>Paraneoptera</taxon>
        <taxon>Hemiptera</taxon>
        <taxon>Heteroptera</taxon>
        <taxon>Panheteroptera</taxon>
        <taxon>Cimicomorpha</taxon>
        <taxon>Miridae</taxon>
        <taxon>Mirini</taxon>
        <taxon>Apolygus</taxon>
    </lineage>
</organism>
<dbReference type="Gene3D" id="2.60.40.10">
    <property type="entry name" value="Immunoglobulins"/>
    <property type="match status" value="1"/>
</dbReference>
<dbReference type="Proteomes" id="UP000466442">
    <property type="component" value="Unassembled WGS sequence"/>
</dbReference>
<sequence>MNDFEGIYSSNNTVVTLNNVQRELSGNYKCEVSADAPSFHTIIQESHVTVVEEPQDLPSITVEKHKYTYGEKIRANCSSRSSFPAANLTFFINDKEVGNNDFTSHTLFIKSEGNGLETALLALVTTAVPMIFPEGRLQLSCLASQFNLYRQSTAIILQEDTPTLAHVLGATPPHEPPEGETNGVTDRSPSDLLRYSWFFYSFILLLRLAFSASADSR</sequence>
<evidence type="ECO:0000313" key="4">
    <source>
        <dbReference type="Proteomes" id="UP000466442"/>
    </source>
</evidence>
<protein>
    <recommendedName>
        <fullName evidence="2">CD80-like immunoglobulin C2-set domain-containing protein</fullName>
    </recommendedName>
</protein>
<reference evidence="3" key="1">
    <citation type="journal article" date="2021" name="Mol. Ecol. Resour.">
        <title>Apolygus lucorum genome provides insights into omnivorousness and mesophyll feeding.</title>
        <authorList>
            <person name="Liu Y."/>
            <person name="Liu H."/>
            <person name="Wang H."/>
            <person name="Huang T."/>
            <person name="Liu B."/>
            <person name="Yang B."/>
            <person name="Yin L."/>
            <person name="Li B."/>
            <person name="Zhang Y."/>
            <person name="Zhang S."/>
            <person name="Jiang F."/>
            <person name="Zhang X."/>
            <person name="Ren Y."/>
            <person name="Wang B."/>
            <person name="Wang S."/>
            <person name="Lu Y."/>
            <person name="Wu K."/>
            <person name="Fan W."/>
            <person name="Wang G."/>
        </authorList>
    </citation>
    <scope>NUCLEOTIDE SEQUENCE</scope>
    <source>
        <strain evidence="3">12Hb</strain>
    </source>
</reference>
<evidence type="ECO:0000313" key="3">
    <source>
        <dbReference type="EMBL" id="KAF6203929.1"/>
    </source>
</evidence>
<proteinExistence type="predicted"/>
<dbReference type="Pfam" id="PF08205">
    <property type="entry name" value="C2-set_2"/>
    <property type="match status" value="1"/>
</dbReference>
<evidence type="ECO:0000259" key="2">
    <source>
        <dbReference type="Pfam" id="PF08205"/>
    </source>
</evidence>
<dbReference type="InterPro" id="IPR013783">
    <property type="entry name" value="Ig-like_fold"/>
</dbReference>
<dbReference type="AlphaFoldDB" id="A0A8S9X635"/>
<comment type="caution">
    <text evidence="3">The sequence shown here is derived from an EMBL/GenBank/DDBJ whole genome shotgun (WGS) entry which is preliminary data.</text>
</comment>